<dbReference type="GO" id="GO:0005737">
    <property type="term" value="C:cytoplasm"/>
    <property type="evidence" value="ECO:0007669"/>
    <property type="project" value="UniProtKB-SubCell"/>
</dbReference>
<accession>A0A4P6ZW78</accession>
<comment type="subcellular location">
    <subcellularLocation>
        <location evidence="1 13">Cytoplasm</location>
    </subcellularLocation>
</comment>
<dbReference type="SUPFAM" id="SSF57938">
    <property type="entry name" value="DnaJ/Hsp40 cysteine-rich domain"/>
    <property type="match status" value="1"/>
</dbReference>
<feature type="binding site" evidence="13">
    <location>
        <position position="158"/>
    </location>
    <ligand>
        <name>Zn(2+)</name>
        <dbReference type="ChEBI" id="CHEBI:29105"/>
        <label>2</label>
    </ligand>
</feature>
<dbReference type="FunFam" id="1.10.287.110:FF:000031">
    <property type="entry name" value="Molecular chaperone DnaJ"/>
    <property type="match status" value="1"/>
</dbReference>
<evidence type="ECO:0000256" key="7">
    <source>
        <dbReference type="ARBA" id="ARBA00022771"/>
    </source>
</evidence>
<name>A0A4P6ZW78_9BACL</name>
<feature type="domain" description="J" evidence="15">
    <location>
        <begin position="5"/>
        <end position="69"/>
    </location>
</feature>
<dbReference type="NCBIfam" id="NF010873">
    <property type="entry name" value="PRK14280.1"/>
    <property type="match status" value="1"/>
</dbReference>
<evidence type="ECO:0000256" key="13">
    <source>
        <dbReference type="HAMAP-Rule" id="MF_01152"/>
    </source>
</evidence>
<keyword evidence="7 13" id="KW-0863">Zinc-finger</keyword>
<dbReference type="NCBIfam" id="TIGR02349">
    <property type="entry name" value="DnaJ_bact"/>
    <property type="match status" value="1"/>
</dbReference>
<feature type="binding site" evidence="13">
    <location>
        <position position="187"/>
    </location>
    <ligand>
        <name>Zn(2+)</name>
        <dbReference type="ChEBI" id="CHEBI:29105"/>
        <label>2</label>
    </ligand>
</feature>
<dbReference type="InterPro" id="IPR008971">
    <property type="entry name" value="HSP40/DnaJ_pept-bd"/>
</dbReference>
<dbReference type="Pfam" id="PF00684">
    <property type="entry name" value="DnaJ_CXXCXGXG"/>
    <property type="match status" value="1"/>
</dbReference>
<evidence type="ECO:0000256" key="3">
    <source>
        <dbReference type="ARBA" id="ARBA00022490"/>
    </source>
</evidence>
<dbReference type="InterPro" id="IPR012724">
    <property type="entry name" value="DnaJ"/>
</dbReference>
<comment type="domain">
    <text evidence="13">The J domain is necessary and sufficient to stimulate DnaK ATPase activity. Zinc center 1 plays an important role in the autonomous, DnaK-independent chaperone activity of DnaJ. Zinc center 2 is essential for interaction with DnaK and for DnaJ activity.</text>
</comment>
<evidence type="ECO:0000313" key="18">
    <source>
        <dbReference type="Proteomes" id="UP000294292"/>
    </source>
</evidence>
<evidence type="ECO:0000256" key="6">
    <source>
        <dbReference type="ARBA" id="ARBA00022737"/>
    </source>
</evidence>
<dbReference type="GO" id="GO:0008270">
    <property type="term" value="F:zinc ion binding"/>
    <property type="evidence" value="ECO:0007669"/>
    <property type="project" value="UniProtKB-UniRule"/>
</dbReference>
<dbReference type="InterPro" id="IPR002939">
    <property type="entry name" value="DnaJ_C"/>
</dbReference>
<dbReference type="InterPro" id="IPR036410">
    <property type="entry name" value="HSP_DnaJ_Cys-rich_dom_sf"/>
</dbReference>
<dbReference type="GO" id="GO:0051082">
    <property type="term" value="F:unfolded protein binding"/>
    <property type="evidence" value="ECO:0007669"/>
    <property type="project" value="UniProtKB-UniRule"/>
</dbReference>
<dbReference type="CDD" id="cd10719">
    <property type="entry name" value="DnaJ_zf"/>
    <property type="match status" value="1"/>
</dbReference>
<dbReference type="PRINTS" id="PR00625">
    <property type="entry name" value="JDOMAIN"/>
</dbReference>
<gene>
    <name evidence="13 17" type="primary">dnaJ</name>
    <name evidence="17" type="ORF">E2636_06865</name>
</gene>
<organism evidence="17 18">
    <name type="scientific">Paenisporosarcina antarctica</name>
    <dbReference type="NCBI Taxonomy" id="417367"/>
    <lineage>
        <taxon>Bacteria</taxon>
        <taxon>Bacillati</taxon>
        <taxon>Bacillota</taxon>
        <taxon>Bacilli</taxon>
        <taxon>Bacillales</taxon>
        <taxon>Caryophanaceae</taxon>
        <taxon>Paenisporosarcina</taxon>
    </lineage>
</organism>
<dbReference type="SUPFAM" id="SSF46565">
    <property type="entry name" value="Chaperone J-domain"/>
    <property type="match status" value="1"/>
</dbReference>
<evidence type="ECO:0000256" key="11">
    <source>
        <dbReference type="ARBA" id="ARBA00061004"/>
    </source>
</evidence>
<comment type="function">
    <text evidence="13">Participates actively in the response to hyperosmotic and heat shock by preventing the aggregation of stress-denatured proteins and by disaggregating proteins, also in an autonomous, DnaK-independent fashion. Unfolded proteins bind initially to DnaJ; upon interaction with the DnaJ-bound protein, DnaK hydrolyzes its bound ATP, resulting in the formation of a stable complex. GrpE releases ADP from DnaK; ATP binding to DnaK triggers the release of the substrate protein, thus completing the reaction cycle. Several rounds of ATP-dependent interactions between DnaJ, DnaK and GrpE are required for fully efficient folding. Also involved, together with DnaK and GrpE, in the DNA replication of plasmids through activation of initiation proteins.</text>
</comment>
<feature type="binding site" evidence="13">
    <location>
        <position position="161"/>
    </location>
    <ligand>
        <name>Zn(2+)</name>
        <dbReference type="ChEBI" id="CHEBI:29105"/>
        <label>2</label>
    </ligand>
</feature>
<protein>
    <recommendedName>
        <fullName evidence="12 13">Chaperone protein DnaJ</fullName>
    </recommendedName>
</protein>
<feature type="repeat" description="CXXCXGXG motif" evidence="13">
    <location>
        <begin position="158"/>
        <end position="165"/>
    </location>
</feature>
<feature type="binding site" evidence="13">
    <location>
        <position position="141"/>
    </location>
    <ligand>
        <name>Zn(2+)</name>
        <dbReference type="ChEBI" id="CHEBI:29105"/>
        <label>1</label>
    </ligand>
</feature>
<evidence type="ECO:0000256" key="4">
    <source>
        <dbReference type="ARBA" id="ARBA00022705"/>
    </source>
</evidence>
<dbReference type="SUPFAM" id="SSF49493">
    <property type="entry name" value="HSP40/DnaJ peptide-binding domain"/>
    <property type="match status" value="2"/>
</dbReference>
<feature type="binding site" evidence="13">
    <location>
        <position position="201"/>
    </location>
    <ligand>
        <name>Zn(2+)</name>
        <dbReference type="ChEBI" id="CHEBI:29105"/>
        <label>1</label>
    </ligand>
</feature>
<keyword evidence="5 13" id="KW-0479">Metal-binding</keyword>
<evidence type="ECO:0000256" key="8">
    <source>
        <dbReference type="ARBA" id="ARBA00022833"/>
    </source>
</evidence>
<dbReference type="GO" id="GO:0006260">
    <property type="term" value="P:DNA replication"/>
    <property type="evidence" value="ECO:0007669"/>
    <property type="project" value="UniProtKB-KW"/>
</dbReference>
<dbReference type="InterPro" id="IPR001305">
    <property type="entry name" value="HSP_DnaJ_Cys-rich_dom"/>
</dbReference>
<keyword evidence="10 13" id="KW-0143">Chaperone</keyword>
<dbReference type="GO" id="GO:0042026">
    <property type="term" value="P:protein refolding"/>
    <property type="evidence" value="ECO:0007669"/>
    <property type="project" value="TreeGrafter"/>
</dbReference>
<dbReference type="PROSITE" id="PS00636">
    <property type="entry name" value="DNAJ_1"/>
    <property type="match status" value="1"/>
</dbReference>
<dbReference type="InterPro" id="IPR018253">
    <property type="entry name" value="DnaJ_domain_CS"/>
</dbReference>
<dbReference type="EMBL" id="CP038015">
    <property type="protein sequence ID" value="QBP40860.1"/>
    <property type="molecule type" value="Genomic_DNA"/>
</dbReference>
<dbReference type="GO" id="GO:0005524">
    <property type="term" value="F:ATP binding"/>
    <property type="evidence" value="ECO:0007669"/>
    <property type="project" value="InterPro"/>
</dbReference>
<feature type="binding site" evidence="13">
    <location>
        <position position="184"/>
    </location>
    <ligand>
        <name>Zn(2+)</name>
        <dbReference type="ChEBI" id="CHEBI:29105"/>
        <label>2</label>
    </ligand>
</feature>
<comment type="similarity">
    <text evidence="11 13">Belongs to the DnaJ family.</text>
</comment>
<feature type="domain" description="CR-type" evidence="16">
    <location>
        <begin position="128"/>
        <end position="210"/>
    </location>
</feature>
<feature type="binding site" evidence="13">
    <location>
        <position position="198"/>
    </location>
    <ligand>
        <name>Zn(2+)</name>
        <dbReference type="ChEBI" id="CHEBI:29105"/>
        <label>1</label>
    </ligand>
</feature>
<dbReference type="OrthoDB" id="9779889at2"/>
<evidence type="ECO:0000256" key="14">
    <source>
        <dbReference type="PROSITE-ProRule" id="PRU00546"/>
    </source>
</evidence>
<evidence type="ECO:0000256" key="2">
    <source>
        <dbReference type="ARBA" id="ARBA00011738"/>
    </source>
</evidence>
<evidence type="ECO:0000259" key="16">
    <source>
        <dbReference type="PROSITE" id="PS51188"/>
    </source>
</evidence>
<dbReference type="KEGG" id="panc:E2636_06865"/>
<evidence type="ECO:0000256" key="9">
    <source>
        <dbReference type="ARBA" id="ARBA00023016"/>
    </source>
</evidence>
<dbReference type="GO" id="GO:0009408">
    <property type="term" value="P:response to heat"/>
    <property type="evidence" value="ECO:0007669"/>
    <property type="project" value="InterPro"/>
</dbReference>
<proteinExistence type="inferred from homology"/>
<dbReference type="Proteomes" id="UP000294292">
    <property type="component" value="Chromosome"/>
</dbReference>
<dbReference type="GO" id="GO:0031072">
    <property type="term" value="F:heat shock protein binding"/>
    <property type="evidence" value="ECO:0007669"/>
    <property type="project" value="InterPro"/>
</dbReference>
<dbReference type="AlphaFoldDB" id="A0A4P6ZW78"/>
<feature type="repeat" description="CXXCXGXG motif" evidence="13">
    <location>
        <begin position="141"/>
        <end position="148"/>
    </location>
</feature>
<dbReference type="PROSITE" id="PS50076">
    <property type="entry name" value="DNAJ_2"/>
    <property type="match status" value="1"/>
</dbReference>
<dbReference type="PANTHER" id="PTHR43096:SF48">
    <property type="entry name" value="CHAPERONE PROTEIN DNAJ"/>
    <property type="match status" value="1"/>
</dbReference>
<dbReference type="PROSITE" id="PS51188">
    <property type="entry name" value="ZF_CR"/>
    <property type="match status" value="1"/>
</dbReference>
<reference evidence="17 18" key="1">
    <citation type="submission" date="2019-03" db="EMBL/GenBank/DDBJ databases">
        <title>Complete genome sequence of Paenisporosarcina antarctica CGMCC 1.6503T.</title>
        <authorList>
            <person name="Rong J.-C."/>
            <person name="Chi N.-Y."/>
            <person name="Zhang Q.-F."/>
        </authorList>
    </citation>
    <scope>NUCLEOTIDE SEQUENCE [LARGE SCALE GENOMIC DNA]</scope>
    <source>
        <strain evidence="17 18">CGMCC 1.6503</strain>
    </source>
</reference>
<evidence type="ECO:0000259" key="15">
    <source>
        <dbReference type="PROSITE" id="PS50076"/>
    </source>
</evidence>
<dbReference type="InterPro" id="IPR036869">
    <property type="entry name" value="J_dom_sf"/>
</dbReference>
<dbReference type="HAMAP" id="MF_01152">
    <property type="entry name" value="DnaJ"/>
    <property type="match status" value="1"/>
</dbReference>
<evidence type="ECO:0000256" key="5">
    <source>
        <dbReference type="ARBA" id="ARBA00022723"/>
    </source>
</evidence>
<feature type="repeat" description="CXXCXGXG motif" evidence="13">
    <location>
        <begin position="198"/>
        <end position="205"/>
    </location>
</feature>
<sequence length="371" mass="40933">MNKRDYYEVLGLTKGASKEEIKKAYRTLSKQFHPDINKAEDAVDKFKEITEAYEILSDEQKKAQYDQFGHANPNQGFGGGGADGFGFDDIFSSFFGGGGSRRRDPNAPRKGEDLQYSMTIDFEEAVFGKETEIEIPRDETCETCHGNGAKPGTTPETCHHCKGTGQLNVTQDTPFGRMVNRRACHHCQGSGKLIKDKCSTCHGKGNVTKRKKIKVSIPAGVDDGQQLRVTGQGEPGKNGGPSGDLYVVFRVRPHARFERDGDDIYFELKLTFPQASLGDEIEVPTVHGKVKLKIPVGTQSGTTFRLKGKGVKNVHGYGMGDQHVVVKVITPSKLTEKQKQLLRDFAEISGDILEEQSSSLFDKIKRTIKGD</sequence>
<keyword evidence="6 13" id="KW-0677">Repeat</keyword>
<keyword evidence="3 13" id="KW-0963">Cytoplasm</keyword>
<dbReference type="FunFam" id="2.10.230.10:FF:000002">
    <property type="entry name" value="Molecular chaperone DnaJ"/>
    <property type="match status" value="1"/>
</dbReference>
<feature type="repeat" description="CXXCXGXG motif" evidence="13">
    <location>
        <begin position="184"/>
        <end position="191"/>
    </location>
</feature>
<dbReference type="Gene3D" id="2.10.230.10">
    <property type="entry name" value="Heat shock protein DnaJ, cysteine-rich domain"/>
    <property type="match status" value="1"/>
</dbReference>
<evidence type="ECO:0000256" key="10">
    <source>
        <dbReference type="ARBA" id="ARBA00023186"/>
    </source>
</evidence>
<comment type="cofactor">
    <cofactor evidence="13">
        <name>Zn(2+)</name>
        <dbReference type="ChEBI" id="CHEBI:29105"/>
    </cofactor>
    <text evidence="13">Binds 2 Zn(2+) ions per monomer.</text>
</comment>
<feature type="zinc finger region" description="CR-type" evidence="14">
    <location>
        <begin position="128"/>
        <end position="210"/>
    </location>
</feature>
<keyword evidence="4 13" id="KW-0235">DNA replication</keyword>
<keyword evidence="18" id="KW-1185">Reference proteome</keyword>
<feature type="binding site" evidence="13">
    <location>
        <position position="144"/>
    </location>
    <ligand>
        <name>Zn(2+)</name>
        <dbReference type="ChEBI" id="CHEBI:29105"/>
        <label>1</label>
    </ligand>
</feature>
<dbReference type="NCBIfam" id="NF010869">
    <property type="entry name" value="PRK14276.1"/>
    <property type="match status" value="1"/>
</dbReference>
<dbReference type="Pfam" id="PF01556">
    <property type="entry name" value="DnaJ_C"/>
    <property type="match status" value="1"/>
</dbReference>
<keyword evidence="9 13" id="KW-0346">Stress response</keyword>
<evidence type="ECO:0000256" key="12">
    <source>
        <dbReference type="ARBA" id="ARBA00067609"/>
    </source>
</evidence>
<dbReference type="FunFam" id="2.60.260.20:FF:000004">
    <property type="entry name" value="Molecular chaperone DnaJ"/>
    <property type="match status" value="1"/>
</dbReference>
<evidence type="ECO:0000313" key="17">
    <source>
        <dbReference type="EMBL" id="QBP40860.1"/>
    </source>
</evidence>
<keyword evidence="8 13" id="KW-0862">Zinc</keyword>
<dbReference type="Gene3D" id="1.10.287.110">
    <property type="entry name" value="DnaJ domain"/>
    <property type="match status" value="1"/>
</dbReference>
<dbReference type="Pfam" id="PF00226">
    <property type="entry name" value="DnaJ"/>
    <property type="match status" value="1"/>
</dbReference>
<dbReference type="PANTHER" id="PTHR43096">
    <property type="entry name" value="DNAJ HOMOLOG 1, MITOCHONDRIAL-RELATED"/>
    <property type="match status" value="1"/>
</dbReference>
<dbReference type="InterPro" id="IPR001623">
    <property type="entry name" value="DnaJ_domain"/>
</dbReference>
<dbReference type="NCBIfam" id="NF008035">
    <property type="entry name" value="PRK10767.1"/>
    <property type="match status" value="1"/>
</dbReference>
<evidence type="ECO:0000256" key="1">
    <source>
        <dbReference type="ARBA" id="ARBA00004496"/>
    </source>
</evidence>
<dbReference type="Gene3D" id="2.60.260.20">
    <property type="entry name" value="Urease metallochaperone UreE, N-terminal domain"/>
    <property type="match status" value="2"/>
</dbReference>
<dbReference type="CDD" id="cd06257">
    <property type="entry name" value="DnaJ"/>
    <property type="match status" value="1"/>
</dbReference>
<dbReference type="RefSeq" id="WP_134209535.1">
    <property type="nucleotide sequence ID" value="NZ_CP038015.1"/>
</dbReference>
<dbReference type="CDD" id="cd10747">
    <property type="entry name" value="DnaJ_C"/>
    <property type="match status" value="1"/>
</dbReference>
<dbReference type="SMART" id="SM00271">
    <property type="entry name" value="DnaJ"/>
    <property type="match status" value="1"/>
</dbReference>
<comment type="subunit">
    <text evidence="2 13">Homodimer.</text>
</comment>